<keyword evidence="2" id="KW-1185">Reference proteome</keyword>
<sequence length="108" mass="11583">METEPVGRAVTEARIENLEDLWAVKKGVMTPDEARAETVPDALVDTGATLLSLPTEMIRRLGLSRTGTRRVRSSSGVGEAGMYEAVRLTIGAGVAPWTCSKSLTGPRR</sequence>
<gene>
    <name evidence="1" type="ORF">ElP_64510</name>
</gene>
<evidence type="ECO:0000313" key="1">
    <source>
        <dbReference type="EMBL" id="QDV38496.1"/>
    </source>
</evidence>
<dbReference type="OrthoDB" id="455787at2"/>
<dbReference type="AlphaFoldDB" id="A0A518HCV5"/>
<dbReference type="RefSeq" id="WP_145277025.1">
    <property type="nucleotide sequence ID" value="NZ_CP036426.1"/>
</dbReference>
<reference evidence="1 2" key="1">
    <citation type="submission" date="2019-02" db="EMBL/GenBank/DDBJ databases">
        <title>Deep-cultivation of Planctomycetes and their phenomic and genomic characterization uncovers novel biology.</title>
        <authorList>
            <person name="Wiegand S."/>
            <person name="Jogler M."/>
            <person name="Boedeker C."/>
            <person name="Pinto D."/>
            <person name="Vollmers J."/>
            <person name="Rivas-Marin E."/>
            <person name="Kohn T."/>
            <person name="Peeters S.H."/>
            <person name="Heuer A."/>
            <person name="Rast P."/>
            <person name="Oberbeckmann S."/>
            <person name="Bunk B."/>
            <person name="Jeske O."/>
            <person name="Meyerdierks A."/>
            <person name="Storesund J.E."/>
            <person name="Kallscheuer N."/>
            <person name="Luecker S."/>
            <person name="Lage O.M."/>
            <person name="Pohl T."/>
            <person name="Merkel B.J."/>
            <person name="Hornburger P."/>
            <person name="Mueller R.-W."/>
            <person name="Bruemmer F."/>
            <person name="Labrenz M."/>
            <person name="Spormann A.M."/>
            <person name="Op den Camp H."/>
            <person name="Overmann J."/>
            <person name="Amann R."/>
            <person name="Jetten M.S.M."/>
            <person name="Mascher T."/>
            <person name="Medema M.H."/>
            <person name="Devos D.P."/>
            <person name="Kaster A.-K."/>
            <person name="Ovreas L."/>
            <person name="Rohde M."/>
            <person name="Galperin M.Y."/>
            <person name="Jogler C."/>
        </authorList>
    </citation>
    <scope>NUCLEOTIDE SEQUENCE [LARGE SCALE GENOMIC DNA]</scope>
    <source>
        <strain evidence="1 2">ElP</strain>
    </source>
</reference>
<evidence type="ECO:0008006" key="3">
    <source>
        <dbReference type="Google" id="ProtNLM"/>
    </source>
</evidence>
<dbReference type="InterPro" id="IPR001969">
    <property type="entry name" value="Aspartic_peptidase_AS"/>
</dbReference>
<dbReference type="Proteomes" id="UP000317835">
    <property type="component" value="Chromosome"/>
</dbReference>
<dbReference type="PROSITE" id="PS00141">
    <property type="entry name" value="ASP_PROTEASE"/>
    <property type="match status" value="1"/>
</dbReference>
<dbReference type="InterPro" id="IPR021109">
    <property type="entry name" value="Peptidase_aspartic_dom_sf"/>
</dbReference>
<evidence type="ECO:0000313" key="2">
    <source>
        <dbReference type="Proteomes" id="UP000317835"/>
    </source>
</evidence>
<protein>
    <recommendedName>
        <fullName evidence="3">Aspartyl protease</fullName>
    </recommendedName>
</protein>
<dbReference type="KEGG" id="tpla:ElP_64510"/>
<dbReference type="GO" id="GO:0006508">
    <property type="term" value="P:proteolysis"/>
    <property type="evidence" value="ECO:0007669"/>
    <property type="project" value="InterPro"/>
</dbReference>
<dbReference type="Gene3D" id="2.40.70.10">
    <property type="entry name" value="Acid Proteases"/>
    <property type="match status" value="1"/>
</dbReference>
<dbReference type="EMBL" id="CP036426">
    <property type="protein sequence ID" value="QDV38496.1"/>
    <property type="molecule type" value="Genomic_DNA"/>
</dbReference>
<name>A0A518HCV5_9BACT</name>
<proteinExistence type="predicted"/>
<dbReference type="GO" id="GO:0004190">
    <property type="term" value="F:aspartic-type endopeptidase activity"/>
    <property type="evidence" value="ECO:0007669"/>
    <property type="project" value="InterPro"/>
</dbReference>
<accession>A0A518HCV5</accession>
<dbReference type="Pfam" id="PF13975">
    <property type="entry name" value="gag-asp_proteas"/>
    <property type="match status" value="1"/>
</dbReference>
<organism evidence="1 2">
    <name type="scientific">Tautonia plasticadhaerens</name>
    <dbReference type="NCBI Taxonomy" id="2527974"/>
    <lineage>
        <taxon>Bacteria</taxon>
        <taxon>Pseudomonadati</taxon>
        <taxon>Planctomycetota</taxon>
        <taxon>Planctomycetia</taxon>
        <taxon>Isosphaerales</taxon>
        <taxon>Isosphaeraceae</taxon>
        <taxon>Tautonia</taxon>
    </lineage>
</organism>